<reference evidence="1 2" key="1">
    <citation type="journal article" date="2016" name="Nat. Commun.">
        <title>Thousands of microbial genomes shed light on interconnected biogeochemical processes in an aquifer system.</title>
        <authorList>
            <person name="Anantharaman K."/>
            <person name="Brown C.T."/>
            <person name="Hug L.A."/>
            <person name="Sharon I."/>
            <person name="Castelle C.J."/>
            <person name="Probst A.J."/>
            <person name="Thomas B.C."/>
            <person name="Singh A."/>
            <person name="Wilkins M.J."/>
            <person name="Karaoz U."/>
            <person name="Brodie E.L."/>
            <person name="Williams K.H."/>
            <person name="Hubbard S.S."/>
            <person name="Banfield J.F."/>
        </authorList>
    </citation>
    <scope>NUCLEOTIDE SEQUENCE [LARGE SCALE GENOMIC DNA]</scope>
</reference>
<dbReference type="AlphaFoldDB" id="A0A1F6VN09"/>
<organism evidence="1 2">
    <name type="scientific">Candidatus Nomurabacteria bacterium RIFCSPHIGHO2_02_FULL_35_13</name>
    <dbReference type="NCBI Taxonomy" id="1801748"/>
    <lineage>
        <taxon>Bacteria</taxon>
        <taxon>Candidatus Nomuraibacteriota</taxon>
    </lineage>
</organism>
<sequence length="132" mass="14187">MKKGIIFILLIVFLVFFSTGIVSAYSSFGNVFGGRIINTKAVEIAGLEAVGYICPMFGTSISIIPMGSPISTPSSYFIPSYVVSKTRTTPTIGQLILGKYSGRTMISCMFPYPPSTIAVSLDTITLFGTSRF</sequence>
<gene>
    <name evidence="1" type="ORF">A3B84_02460</name>
</gene>
<proteinExistence type="predicted"/>
<dbReference type="STRING" id="1801748.A3B84_02460"/>
<dbReference type="EMBL" id="MFTY01000021">
    <property type="protein sequence ID" value="OGI71044.1"/>
    <property type="molecule type" value="Genomic_DNA"/>
</dbReference>
<dbReference type="Proteomes" id="UP000177112">
    <property type="component" value="Unassembled WGS sequence"/>
</dbReference>
<evidence type="ECO:0000313" key="1">
    <source>
        <dbReference type="EMBL" id="OGI71044.1"/>
    </source>
</evidence>
<evidence type="ECO:0000313" key="2">
    <source>
        <dbReference type="Proteomes" id="UP000177112"/>
    </source>
</evidence>
<accession>A0A1F6VN09</accession>
<protein>
    <submittedName>
        <fullName evidence="1">Uncharacterized protein</fullName>
    </submittedName>
</protein>
<comment type="caution">
    <text evidence="1">The sequence shown here is derived from an EMBL/GenBank/DDBJ whole genome shotgun (WGS) entry which is preliminary data.</text>
</comment>
<name>A0A1F6VN09_9BACT</name>